<feature type="region of interest" description="Disordered" evidence="1">
    <location>
        <begin position="150"/>
        <end position="362"/>
    </location>
</feature>
<feature type="compositionally biased region" description="Basic and acidic residues" evidence="1">
    <location>
        <begin position="811"/>
        <end position="829"/>
    </location>
</feature>
<feature type="compositionally biased region" description="Basic and acidic residues" evidence="1">
    <location>
        <begin position="513"/>
        <end position="529"/>
    </location>
</feature>
<evidence type="ECO:0000313" key="3">
    <source>
        <dbReference type="Proteomes" id="UP000515163"/>
    </source>
</evidence>
<feature type="compositionally biased region" description="Polar residues" evidence="1">
    <location>
        <begin position="491"/>
        <end position="512"/>
    </location>
</feature>
<feature type="region of interest" description="Disordered" evidence="1">
    <location>
        <begin position="784"/>
        <end position="829"/>
    </location>
</feature>
<feature type="compositionally biased region" description="Basic and acidic residues" evidence="1">
    <location>
        <begin position="258"/>
        <end position="273"/>
    </location>
</feature>
<sequence>MEELIWIIIVSVAGGIILLALMAFIIYKCCCKSRRRNNDGNANGQNGHTWQAHDKDVELADEEEPREKLKKDGLCEETEAGWTFPRRAKAEDQNPEPKTEDGLREDTEMGFAYPRRGRTENELLLPTDTNNLSASETALKSVVPIGFMPITSSGGKEGRNERTKTDVQDHRAEHENSKEKVKDKESSSDSTSDSDNDEEHQNGAQHLIKTPDKKGRRGNRKRSFVQKKRSNSLHYSLEEIPEYSKPIKRSVSNPSIAARERMVQKDKRFESFETWRSTIPIPEPDHQNDFASKRSNEEDDQDNAPPSYATSDSGVECLDALSGHDDESINQSDSVPESPGIPSQLKDETSFSSFKETTSYRERTEMRYQESKPIMHTTDQGMNGFQSNALVMTTKDHTALIDVNAVKDSSFPFATTNQQGIFFQSTPTEDKSKDIALPYSDPKLALKSVTSPVSNSMSSSRQKTNEKIQTKEEQMDFRSVKLRPTSTNYEQSTNTFTILGSNHGYTAATPSSENKKEHPTSLEQQRPKNQDIASPWHSGQSMIINTTDGPKDHYVLGFSKNQANDAERNVIQISNPETENRTDFHRVHLRQTPQSLKQHIAFREEMEQRESTDTQTREDNSNSDETEKESETVIGVHDGIKRFQSQAAQVPKPVYGSHYISKKDPNQKPVNIVSKEPVPKMKPVDKPISIVAPEPPTMDREQHKTFIISSSNTDAVKANQKENIPITISKNERTRPMSMNESVVSEDRRHIRYSTGNFNQSHVTLGFKDLPPKSMMVIRGLDEEEKKNTTSGKQDSQEKPVAVVPPQSPKSRTETPEDRAAFEEERKKNWKREQIEQKLTTAHLRSQAQNQQLMQASGLAYRQCMPELFSKIKQIGEEKDEVPVE</sequence>
<keyword evidence="3" id="KW-1185">Reference proteome</keyword>
<accession>A0A6P8IC49</accession>
<evidence type="ECO:0000256" key="1">
    <source>
        <dbReference type="SAM" id="MobiDB-lite"/>
    </source>
</evidence>
<feature type="compositionally biased region" description="Basic residues" evidence="1">
    <location>
        <begin position="214"/>
        <end position="231"/>
    </location>
</feature>
<dbReference type="AlphaFoldDB" id="A0A6P8IC49"/>
<protein>
    <submittedName>
        <fullName evidence="4">Uncharacterized protein LOC116300326</fullName>
    </submittedName>
</protein>
<organism evidence="3 4">
    <name type="scientific">Actinia tenebrosa</name>
    <name type="common">Australian red waratah sea anemone</name>
    <dbReference type="NCBI Taxonomy" id="6105"/>
    <lineage>
        <taxon>Eukaryota</taxon>
        <taxon>Metazoa</taxon>
        <taxon>Cnidaria</taxon>
        <taxon>Anthozoa</taxon>
        <taxon>Hexacorallia</taxon>
        <taxon>Actiniaria</taxon>
        <taxon>Actiniidae</taxon>
        <taxon>Actinia</taxon>
    </lineage>
</organism>
<feature type="compositionally biased region" description="Basic and acidic residues" evidence="1">
    <location>
        <begin position="88"/>
        <end position="107"/>
    </location>
</feature>
<keyword evidence="2" id="KW-1133">Transmembrane helix</keyword>
<feature type="compositionally biased region" description="Basic and acidic residues" evidence="1">
    <location>
        <begin position="283"/>
        <end position="296"/>
    </location>
</feature>
<feature type="region of interest" description="Disordered" evidence="1">
    <location>
        <begin position="491"/>
        <end position="536"/>
    </location>
</feature>
<reference evidence="4" key="1">
    <citation type="submission" date="2025-08" db="UniProtKB">
        <authorList>
            <consortium name="RefSeq"/>
        </authorList>
    </citation>
    <scope>IDENTIFICATION</scope>
    <source>
        <tissue evidence="4">Tentacle</tissue>
    </source>
</reference>
<feature type="compositionally biased region" description="Basic and acidic residues" evidence="1">
    <location>
        <begin position="65"/>
        <end position="74"/>
    </location>
</feature>
<name>A0A6P8IC49_ACTTE</name>
<proteinExistence type="predicted"/>
<evidence type="ECO:0000256" key="2">
    <source>
        <dbReference type="SAM" id="Phobius"/>
    </source>
</evidence>
<feature type="region of interest" description="Disordered" evidence="1">
    <location>
        <begin position="448"/>
        <end position="473"/>
    </location>
</feature>
<feature type="compositionally biased region" description="Low complexity" evidence="1">
    <location>
        <begin position="448"/>
        <end position="460"/>
    </location>
</feature>
<dbReference type="KEGG" id="aten:116300326"/>
<feature type="compositionally biased region" description="Basic and acidic residues" evidence="1">
    <location>
        <begin position="463"/>
        <end position="473"/>
    </location>
</feature>
<dbReference type="Proteomes" id="UP000515163">
    <property type="component" value="Unplaced"/>
</dbReference>
<feature type="compositionally biased region" description="Basic and acidic residues" evidence="1">
    <location>
        <begin position="605"/>
        <end position="620"/>
    </location>
</feature>
<dbReference type="OrthoDB" id="10285164at2759"/>
<feature type="transmembrane region" description="Helical" evidence="2">
    <location>
        <begin position="6"/>
        <end position="27"/>
    </location>
</feature>
<dbReference type="InParanoid" id="A0A6P8IC49"/>
<keyword evidence="2" id="KW-0812">Transmembrane</keyword>
<feature type="region of interest" description="Disordered" evidence="1">
    <location>
        <begin position="605"/>
        <end position="632"/>
    </location>
</feature>
<feature type="region of interest" description="Disordered" evidence="1">
    <location>
        <begin position="42"/>
        <end position="123"/>
    </location>
</feature>
<dbReference type="RefSeq" id="XP_031565036.1">
    <property type="nucleotide sequence ID" value="XM_031709176.1"/>
</dbReference>
<gene>
    <name evidence="4" type="primary">LOC116300326</name>
</gene>
<evidence type="ECO:0000313" key="4">
    <source>
        <dbReference type="RefSeq" id="XP_031565036.1"/>
    </source>
</evidence>
<dbReference type="Gene3D" id="1.20.5.930">
    <property type="entry name" value="Bicelle-embedded integrin alpha(iib) transmembrane segment"/>
    <property type="match status" value="1"/>
</dbReference>
<dbReference type="GeneID" id="116300326"/>
<feature type="compositionally biased region" description="Basic and acidic residues" evidence="1">
    <location>
        <begin position="156"/>
        <end position="187"/>
    </location>
</feature>
<keyword evidence="2" id="KW-0472">Membrane</keyword>